<reference evidence="1 2" key="1">
    <citation type="journal article" date="2022" name="Front. Cell. Infect. Microbiol.">
        <title>The Genomes of Two Strains of Taenia crassiceps the Animal Model for the Study of Human Cysticercosis.</title>
        <authorList>
            <person name="Bobes R.J."/>
            <person name="Estrada K."/>
            <person name="Rios-Valencia D.G."/>
            <person name="Calderon-Gallegos A."/>
            <person name="de la Torre P."/>
            <person name="Carrero J.C."/>
            <person name="Sanchez-Flores A."/>
            <person name="Laclette J.P."/>
        </authorList>
    </citation>
    <scope>NUCLEOTIDE SEQUENCE [LARGE SCALE GENOMIC DNA]</scope>
    <source>
        <strain evidence="1">WFUcys</strain>
    </source>
</reference>
<proteinExistence type="predicted"/>
<comment type="caution">
    <text evidence="1">The sequence shown here is derived from an EMBL/GenBank/DDBJ whole genome shotgun (WGS) entry which is preliminary data.</text>
</comment>
<organism evidence="1 2">
    <name type="scientific">Taenia crassiceps</name>
    <dbReference type="NCBI Taxonomy" id="6207"/>
    <lineage>
        <taxon>Eukaryota</taxon>
        <taxon>Metazoa</taxon>
        <taxon>Spiralia</taxon>
        <taxon>Lophotrochozoa</taxon>
        <taxon>Platyhelminthes</taxon>
        <taxon>Cestoda</taxon>
        <taxon>Eucestoda</taxon>
        <taxon>Cyclophyllidea</taxon>
        <taxon>Taeniidae</taxon>
        <taxon>Taenia</taxon>
    </lineage>
</organism>
<protein>
    <submittedName>
        <fullName evidence="1">Uncharacterized protein</fullName>
    </submittedName>
</protein>
<gene>
    <name evidence="1" type="ORF">TcWFU_007268</name>
</gene>
<evidence type="ECO:0000313" key="2">
    <source>
        <dbReference type="Proteomes" id="UP001651158"/>
    </source>
</evidence>
<accession>A0ABR4QEH1</accession>
<sequence length="103" mass="11200">MDTGDSCCIAVHIEEVLPPAGAFPLQVVECFEGGSMPPSDWDVELCIVGINAFQFEQQTKSMNYASEYVPTGHKYGALATPSQFTSKNVQLKNPRPPLLLLPS</sequence>
<name>A0ABR4QEH1_9CEST</name>
<keyword evidence="2" id="KW-1185">Reference proteome</keyword>
<dbReference type="Proteomes" id="UP001651158">
    <property type="component" value="Unassembled WGS sequence"/>
</dbReference>
<dbReference type="EMBL" id="JAKROA010000004">
    <property type="protein sequence ID" value="KAL5107968.1"/>
    <property type="molecule type" value="Genomic_DNA"/>
</dbReference>
<evidence type="ECO:0000313" key="1">
    <source>
        <dbReference type="EMBL" id="KAL5107968.1"/>
    </source>
</evidence>